<feature type="transmembrane region" description="Helical" evidence="6">
    <location>
        <begin position="118"/>
        <end position="145"/>
    </location>
</feature>
<keyword evidence="3 6" id="KW-1133">Transmembrane helix</keyword>
<evidence type="ECO:0000259" key="7">
    <source>
        <dbReference type="Pfam" id="PF20684"/>
    </source>
</evidence>
<dbReference type="Pfam" id="PF20684">
    <property type="entry name" value="Fung_rhodopsin"/>
    <property type="match status" value="1"/>
</dbReference>
<keyword evidence="4 6" id="KW-0472">Membrane</keyword>
<comment type="similarity">
    <text evidence="5">Belongs to the SAT4 family.</text>
</comment>
<evidence type="ECO:0000256" key="6">
    <source>
        <dbReference type="SAM" id="Phobius"/>
    </source>
</evidence>
<reference evidence="8" key="1">
    <citation type="journal article" date="2020" name="Mol. Plant Microbe Interact.">
        <title>Genome Sequence of the Biocontrol Agent Coniothyrium minitans strain Conio (IMI 134523).</title>
        <authorList>
            <person name="Patel D."/>
            <person name="Shittu T.A."/>
            <person name="Baroncelli R."/>
            <person name="Muthumeenakshi S."/>
            <person name="Osborne T.H."/>
            <person name="Janganan T.K."/>
            <person name="Sreenivasaprasad S."/>
        </authorList>
    </citation>
    <scope>NUCLEOTIDE SEQUENCE</scope>
    <source>
        <strain evidence="8">Conio</strain>
    </source>
</reference>
<protein>
    <submittedName>
        <fullName evidence="8">Integral membrane protein</fullName>
    </submittedName>
</protein>
<evidence type="ECO:0000256" key="5">
    <source>
        <dbReference type="ARBA" id="ARBA00038359"/>
    </source>
</evidence>
<keyword evidence="9" id="KW-1185">Reference proteome</keyword>
<evidence type="ECO:0000256" key="2">
    <source>
        <dbReference type="ARBA" id="ARBA00022692"/>
    </source>
</evidence>
<feature type="transmembrane region" description="Helical" evidence="6">
    <location>
        <begin position="157"/>
        <end position="190"/>
    </location>
</feature>
<dbReference type="InterPro" id="IPR049326">
    <property type="entry name" value="Rhodopsin_dom_fungi"/>
</dbReference>
<proteinExistence type="inferred from homology"/>
<evidence type="ECO:0000313" key="9">
    <source>
        <dbReference type="Proteomes" id="UP000756921"/>
    </source>
</evidence>
<dbReference type="EMBL" id="WJXW01000007">
    <property type="protein sequence ID" value="KAF9734206.1"/>
    <property type="molecule type" value="Genomic_DNA"/>
</dbReference>
<feature type="transmembrane region" description="Helical" evidence="6">
    <location>
        <begin position="247"/>
        <end position="269"/>
    </location>
</feature>
<accession>A0A9P6GFD7</accession>
<evidence type="ECO:0000256" key="1">
    <source>
        <dbReference type="ARBA" id="ARBA00004141"/>
    </source>
</evidence>
<dbReference type="OrthoDB" id="5329176at2759"/>
<feature type="transmembrane region" description="Helical" evidence="6">
    <location>
        <begin position="78"/>
        <end position="98"/>
    </location>
</feature>
<gene>
    <name evidence="8" type="ORF">PMIN01_07109</name>
</gene>
<comment type="caution">
    <text evidence="8">The sequence shown here is derived from an EMBL/GenBank/DDBJ whole genome shotgun (WGS) entry which is preliminary data.</text>
</comment>
<comment type="subcellular location">
    <subcellularLocation>
        <location evidence="1">Membrane</location>
        <topology evidence="1">Multi-pass membrane protein</topology>
    </subcellularLocation>
</comment>
<feature type="domain" description="Rhodopsin" evidence="7">
    <location>
        <begin position="62"/>
        <end position="309"/>
    </location>
</feature>
<feature type="transmembrane region" description="Helical" evidence="6">
    <location>
        <begin position="281"/>
        <end position="305"/>
    </location>
</feature>
<evidence type="ECO:0000313" key="8">
    <source>
        <dbReference type="EMBL" id="KAF9734206.1"/>
    </source>
</evidence>
<feature type="transmembrane region" description="Helical" evidence="6">
    <location>
        <begin position="47"/>
        <end position="66"/>
    </location>
</feature>
<dbReference type="GO" id="GO:0016020">
    <property type="term" value="C:membrane"/>
    <property type="evidence" value="ECO:0007669"/>
    <property type="project" value="UniProtKB-SubCell"/>
</dbReference>
<dbReference type="AlphaFoldDB" id="A0A9P6GFD7"/>
<feature type="transmembrane region" description="Helical" evidence="6">
    <location>
        <begin position="210"/>
        <end position="235"/>
    </location>
</feature>
<evidence type="ECO:0000256" key="3">
    <source>
        <dbReference type="ARBA" id="ARBA00022989"/>
    </source>
</evidence>
<dbReference type="PANTHER" id="PTHR33048:SF129">
    <property type="entry name" value="INTEGRAL MEMBRANE PROTEIN-RELATED"/>
    <property type="match status" value="1"/>
</dbReference>
<evidence type="ECO:0000256" key="4">
    <source>
        <dbReference type="ARBA" id="ARBA00023136"/>
    </source>
</evidence>
<dbReference type="PANTHER" id="PTHR33048">
    <property type="entry name" value="PTH11-LIKE INTEGRAL MEMBRANE PROTEIN (AFU_ORTHOLOGUE AFUA_5G11245)"/>
    <property type="match status" value="1"/>
</dbReference>
<name>A0A9P6GFD7_9PLEO</name>
<sequence length="439" mass="49426">MAGVALLGRRADRFRRGGGLDAPPEVILSWPTPNYVNPERHSDSGPITVIVFLVLSILVYFARMWARVVMTKTAGLDDWIMTSSIISLIAAAIAVVLACREYGFQWHIWDQTSETLIAARKIILVIEVLYLLTTSLIKISILCFYKRITNGSISKTFIYWIWGSIAFVIVYFFAFSLSIIFTCSPIEGFWHYFDINWRLSHQLKCNDEGALIVVVVVISTLQDFFLCALPVILIWNLQISRRRKAALCGIFGLGLLTCVCGVMRAYYAVSVYFTTYDVTWYAWYGWVWTALEAQLGVICACAPALKGFFMRYFNFSTVRSNTYGYGTRGQNLSGRATGYGKLSVGNSLSTSSHAEQPVPLNRIKVSITTNIVEDRDDTVSVESTESTRHLTALPTTTLPLPIHHSERVTSPAIWNGNRTVITAYREEHEIDIEKNIRDA</sequence>
<keyword evidence="2 6" id="KW-0812">Transmembrane</keyword>
<dbReference type="Proteomes" id="UP000756921">
    <property type="component" value="Unassembled WGS sequence"/>
</dbReference>
<dbReference type="InterPro" id="IPR052337">
    <property type="entry name" value="SAT4-like"/>
</dbReference>
<organism evidence="8 9">
    <name type="scientific">Paraphaeosphaeria minitans</name>
    <dbReference type="NCBI Taxonomy" id="565426"/>
    <lineage>
        <taxon>Eukaryota</taxon>
        <taxon>Fungi</taxon>
        <taxon>Dikarya</taxon>
        <taxon>Ascomycota</taxon>
        <taxon>Pezizomycotina</taxon>
        <taxon>Dothideomycetes</taxon>
        <taxon>Pleosporomycetidae</taxon>
        <taxon>Pleosporales</taxon>
        <taxon>Massarineae</taxon>
        <taxon>Didymosphaeriaceae</taxon>
        <taxon>Paraphaeosphaeria</taxon>
    </lineage>
</organism>